<comment type="caution">
    <text evidence="2">The sequence shown here is derived from an EMBL/GenBank/DDBJ whole genome shotgun (WGS) entry which is preliminary data.</text>
</comment>
<dbReference type="PANTHER" id="PTHR30461:SF23">
    <property type="entry name" value="DNA RECOMBINASE-RELATED"/>
    <property type="match status" value="1"/>
</dbReference>
<dbReference type="Pfam" id="PF13408">
    <property type="entry name" value="Zn_ribbon_recom"/>
    <property type="match status" value="1"/>
</dbReference>
<dbReference type="InterPro" id="IPR050639">
    <property type="entry name" value="SSR_resolvase"/>
</dbReference>
<sequence length="568" mass="67318">MEKEILHIYRRVSTLEQSTKYSLQNQLDFGISKSKELGMDYKDWNEEGTSGSSENIEDREVLTELYTQLQLGNVKHLYVFDLSRLSRNPIVSSLLREGLEQNQVLLYTNDSNVDFKSDEQVLMYDFFSSINQFFVRVQRKKSMIGKVSHFQKGGWRGGTYPFGYTGSKIEGVRRLVIEPVESDWVRKIFEWYNNGITINEIRKTLDKNGVKPRRGKFWNTGTLLLMLKNDLYLGTDEMIDNITKPLNPEILHSRNENIRIIDDEIYNKVQIKIEESLKKRNQLTKVIHNDILLRGLLYCGSCGDIYGCRIKNEKNEFYYYCRSKENKWRKVNDSKKVKCSVKKSINIKNTDELVWNTLIDILSNSHIIKENFKKEMLELKLNDNLEKDEELLLLKKEKNVIQKKLKNFEIREKDNREWYLTGDIESTQFEENKKLIKNSKDSIFKELESLNMKITSVENTNQWINWLEKHTGWINEVKKKYTIKEKMEIVRTYIEKIHVNFDGKLNQHKLRIQLKLPIVHDKYVLNESKSKEKKYKVLNGTNYIEKDVEKSKVGRKRVDKQEIIKGKK</sequence>
<dbReference type="Pfam" id="PF00239">
    <property type="entry name" value="Resolvase"/>
    <property type="match status" value="1"/>
</dbReference>
<dbReference type="InterPro" id="IPR011109">
    <property type="entry name" value="DNA_bind_recombinase_dom"/>
</dbReference>
<organism evidence="2 3">
    <name type="scientific">Aquirufa originis</name>
    <dbReference type="NCBI Taxonomy" id="3096514"/>
    <lineage>
        <taxon>Bacteria</taxon>
        <taxon>Pseudomonadati</taxon>
        <taxon>Bacteroidota</taxon>
        <taxon>Cytophagia</taxon>
        <taxon>Cytophagales</taxon>
        <taxon>Flectobacillaceae</taxon>
        <taxon>Aquirufa</taxon>
    </lineage>
</organism>
<dbReference type="RefSeq" id="WP_377977594.1">
    <property type="nucleotide sequence ID" value="NZ_JBBKXY010000001.1"/>
</dbReference>
<dbReference type="Pfam" id="PF07508">
    <property type="entry name" value="Recombinase"/>
    <property type="match status" value="1"/>
</dbReference>
<feature type="domain" description="Recombinase" evidence="1">
    <location>
        <begin position="161"/>
        <end position="280"/>
    </location>
</feature>
<dbReference type="InterPro" id="IPR036162">
    <property type="entry name" value="Resolvase-like_N_sf"/>
</dbReference>
<evidence type="ECO:0000313" key="2">
    <source>
        <dbReference type="EMBL" id="MFD3292194.1"/>
    </source>
</evidence>
<dbReference type="InterPro" id="IPR025827">
    <property type="entry name" value="Zn_ribbon_recom_dom"/>
</dbReference>
<dbReference type="SUPFAM" id="SSF53041">
    <property type="entry name" value="Resolvase-like"/>
    <property type="match status" value="1"/>
</dbReference>
<gene>
    <name evidence="2" type="ORF">SKC35_00700</name>
</gene>
<dbReference type="PANTHER" id="PTHR30461">
    <property type="entry name" value="DNA-INVERTASE FROM LAMBDOID PROPHAGE"/>
    <property type="match status" value="1"/>
</dbReference>
<keyword evidence="3" id="KW-1185">Reference proteome</keyword>
<dbReference type="InterPro" id="IPR038109">
    <property type="entry name" value="DNA_bind_recomb_sf"/>
</dbReference>
<dbReference type="SMART" id="SM00857">
    <property type="entry name" value="Resolvase"/>
    <property type="match status" value="1"/>
</dbReference>
<evidence type="ECO:0000259" key="1">
    <source>
        <dbReference type="PROSITE" id="PS51737"/>
    </source>
</evidence>
<name>A0ABW6D1W3_9BACT</name>
<evidence type="ECO:0000313" key="3">
    <source>
        <dbReference type="Proteomes" id="UP001598112"/>
    </source>
</evidence>
<reference evidence="2 3" key="1">
    <citation type="submission" date="2024-03" db="EMBL/GenBank/DDBJ databases">
        <title>Aquirufa genome sequencing.</title>
        <authorList>
            <person name="Pitt A."/>
            <person name="Hahn M.W."/>
        </authorList>
    </citation>
    <scope>NUCLEOTIDE SEQUENCE [LARGE SCALE GENOMIC DNA]</scope>
    <source>
        <strain evidence="2 3">KTFRIE-69F</strain>
    </source>
</reference>
<accession>A0ABW6D1W3</accession>
<dbReference type="Gene3D" id="3.90.1750.20">
    <property type="entry name" value="Putative Large Serine Recombinase, Chain B, Domain 2"/>
    <property type="match status" value="1"/>
</dbReference>
<protein>
    <submittedName>
        <fullName evidence="2">Recombinase family protein</fullName>
    </submittedName>
</protein>
<proteinExistence type="predicted"/>
<dbReference type="Gene3D" id="3.40.50.1390">
    <property type="entry name" value="Resolvase, N-terminal catalytic domain"/>
    <property type="match status" value="1"/>
</dbReference>
<dbReference type="PROSITE" id="PS51737">
    <property type="entry name" value="RECOMBINASE_DNA_BIND"/>
    <property type="match status" value="1"/>
</dbReference>
<dbReference type="Proteomes" id="UP001598112">
    <property type="component" value="Unassembled WGS sequence"/>
</dbReference>
<dbReference type="InterPro" id="IPR006119">
    <property type="entry name" value="Resolv_N"/>
</dbReference>
<dbReference type="EMBL" id="JBBKXY010000001">
    <property type="protein sequence ID" value="MFD3292194.1"/>
    <property type="molecule type" value="Genomic_DNA"/>
</dbReference>
<dbReference type="CDD" id="cd00338">
    <property type="entry name" value="Ser_Recombinase"/>
    <property type="match status" value="1"/>
</dbReference>